<dbReference type="Gene3D" id="2.10.290.10">
    <property type="entry name" value="YfgJ-like"/>
    <property type="match status" value="1"/>
</dbReference>
<comment type="caution">
    <text evidence="1">The sequence shown here is derived from an EMBL/GenBank/DDBJ whole genome shotgun (WGS) entry which is preliminary data.</text>
</comment>
<name>A0ABT4D2W3_9CLOT</name>
<dbReference type="SUPFAM" id="SSF161187">
    <property type="entry name" value="YfgJ-like"/>
    <property type="match status" value="1"/>
</dbReference>
<protein>
    <submittedName>
        <fullName evidence="1">Zinc-ribbon domain-containing protein</fullName>
    </submittedName>
</protein>
<gene>
    <name evidence="1" type="ORF">OW763_14650</name>
</gene>
<keyword evidence="2" id="KW-1185">Reference proteome</keyword>
<dbReference type="InterPro" id="IPR029037">
    <property type="entry name" value="DUF1407/YfgJ-like_sf"/>
</dbReference>
<evidence type="ECO:0000313" key="1">
    <source>
        <dbReference type="EMBL" id="MCY6485571.1"/>
    </source>
</evidence>
<organism evidence="1 2">
    <name type="scientific">Clostridium aestuarii</name>
    <dbReference type="NCBI Taxonomy" id="338193"/>
    <lineage>
        <taxon>Bacteria</taxon>
        <taxon>Bacillati</taxon>
        <taxon>Bacillota</taxon>
        <taxon>Clostridia</taxon>
        <taxon>Eubacteriales</taxon>
        <taxon>Clostridiaceae</taxon>
        <taxon>Clostridium</taxon>
    </lineage>
</organism>
<dbReference type="InterPro" id="IPR010807">
    <property type="entry name" value="YfgJ-like"/>
</dbReference>
<dbReference type="Proteomes" id="UP001078443">
    <property type="component" value="Unassembled WGS sequence"/>
</dbReference>
<sequence length="52" mass="5986">MNKVYYCPDCGEKLEEYIGCGSKSYFCRKCGSLKSSKRILEQSPKENKKISQ</sequence>
<proteinExistence type="predicted"/>
<dbReference type="Pfam" id="PF07191">
    <property type="entry name" value="Zn_ribbon_6"/>
    <property type="match status" value="1"/>
</dbReference>
<evidence type="ECO:0000313" key="2">
    <source>
        <dbReference type="Proteomes" id="UP001078443"/>
    </source>
</evidence>
<accession>A0ABT4D2W3</accession>
<dbReference type="EMBL" id="JAPQER010000008">
    <property type="protein sequence ID" value="MCY6485571.1"/>
    <property type="molecule type" value="Genomic_DNA"/>
</dbReference>
<dbReference type="RefSeq" id="WP_268042013.1">
    <property type="nucleotide sequence ID" value="NZ_JAPQER010000008.1"/>
</dbReference>
<reference evidence="1" key="1">
    <citation type="submission" date="2022-12" db="EMBL/GenBank/DDBJ databases">
        <authorList>
            <person name="Wang J."/>
        </authorList>
    </citation>
    <scope>NUCLEOTIDE SEQUENCE</scope>
    <source>
        <strain evidence="1">HY-45-18</strain>
    </source>
</reference>